<protein>
    <submittedName>
        <fullName evidence="2">Uncharacterized protein</fullName>
    </submittedName>
</protein>
<feature type="compositionally biased region" description="Low complexity" evidence="1">
    <location>
        <begin position="56"/>
        <end position="72"/>
    </location>
</feature>
<reference evidence="2" key="2">
    <citation type="submission" date="2015-07" db="EMBL/GenBank/DDBJ databases">
        <authorList>
            <person name="Noorani M."/>
        </authorList>
    </citation>
    <scope>NUCLEOTIDE SEQUENCE</scope>
    <source>
        <strain evidence="2">Yugu1</strain>
    </source>
</reference>
<gene>
    <name evidence="2" type="ORF">SETIT_8G187700v2</name>
</gene>
<reference evidence="2" key="1">
    <citation type="journal article" date="2012" name="Nat. Biotechnol.">
        <title>Reference genome sequence of the model plant Setaria.</title>
        <authorList>
            <person name="Bennetzen J.L."/>
            <person name="Schmutz J."/>
            <person name="Wang H."/>
            <person name="Percifield R."/>
            <person name="Hawkins J."/>
            <person name="Pontaroli A.C."/>
            <person name="Estep M."/>
            <person name="Feng L."/>
            <person name="Vaughn J.N."/>
            <person name="Grimwood J."/>
            <person name="Jenkins J."/>
            <person name="Barry K."/>
            <person name="Lindquist E."/>
            <person name="Hellsten U."/>
            <person name="Deshpande S."/>
            <person name="Wang X."/>
            <person name="Wu X."/>
            <person name="Mitros T."/>
            <person name="Triplett J."/>
            <person name="Yang X."/>
            <person name="Ye C.Y."/>
            <person name="Mauro-Herrera M."/>
            <person name="Wang L."/>
            <person name="Li P."/>
            <person name="Sharma M."/>
            <person name="Sharma R."/>
            <person name="Ronald P.C."/>
            <person name="Panaud O."/>
            <person name="Kellogg E.A."/>
            <person name="Brutnell T.P."/>
            <person name="Doust A.N."/>
            <person name="Tuskan G.A."/>
            <person name="Rokhsar D."/>
            <person name="Devos K.M."/>
        </authorList>
    </citation>
    <scope>NUCLEOTIDE SEQUENCE [LARGE SCALE GENOMIC DNA]</scope>
    <source>
        <strain evidence="2">Yugu1</strain>
    </source>
</reference>
<evidence type="ECO:0000256" key="1">
    <source>
        <dbReference type="SAM" id="MobiDB-lite"/>
    </source>
</evidence>
<evidence type="ECO:0000313" key="2">
    <source>
        <dbReference type="EMBL" id="RCV39005.1"/>
    </source>
</evidence>
<feature type="compositionally biased region" description="Low complexity" evidence="1">
    <location>
        <begin position="22"/>
        <end position="33"/>
    </location>
</feature>
<dbReference type="EMBL" id="CM003535">
    <property type="protein sequence ID" value="RCV39005.1"/>
    <property type="molecule type" value="Genomic_DNA"/>
</dbReference>
<accession>A0A368S9A3</accession>
<sequence length="116" mass="11512">MISTQSLGATEEPAADAPQIEASADAARTDASAEPTAETGMPGQPTNDGDAPQIGADVNAAAADASVESTAEIDVTGQSADDGATPDADIPRETPSAATMVPAQPDEANSKQVNDF</sequence>
<organism evidence="2">
    <name type="scientific">Setaria italica</name>
    <name type="common">Foxtail millet</name>
    <name type="synonym">Panicum italicum</name>
    <dbReference type="NCBI Taxonomy" id="4555"/>
    <lineage>
        <taxon>Eukaryota</taxon>
        <taxon>Viridiplantae</taxon>
        <taxon>Streptophyta</taxon>
        <taxon>Embryophyta</taxon>
        <taxon>Tracheophyta</taxon>
        <taxon>Spermatophyta</taxon>
        <taxon>Magnoliopsida</taxon>
        <taxon>Liliopsida</taxon>
        <taxon>Poales</taxon>
        <taxon>Poaceae</taxon>
        <taxon>PACMAD clade</taxon>
        <taxon>Panicoideae</taxon>
        <taxon>Panicodae</taxon>
        <taxon>Paniceae</taxon>
        <taxon>Cenchrinae</taxon>
        <taxon>Setaria</taxon>
    </lineage>
</organism>
<dbReference type="AlphaFoldDB" id="A0A368S9A3"/>
<name>A0A368S9A3_SETIT</name>
<proteinExistence type="predicted"/>
<feature type="region of interest" description="Disordered" evidence="1">
    <location>
        <begin position="1"/>
        <end position="116"/>
    </location>
</feature>